<dbReference type="NCBIfam" id="TIGR01509">
    <property type="entry name" value="HAD-SF-IA-v3"/>
    <property type="match status" value="1"/>
</dbReference>
<dbReference type="PANTHER" id="PTHR46470:SF2">
    <property type="entry name" value="GLYCERALDEHYDE 3-PHOSPHATE PHOSPHATASE"/>
    <property type="match status" value="1"/>
</dbReference>
<dbReference type="InterPro" id="IPR051400">
    <property type="entry name" value="HAD-like_hydrolase"/>
</dbReference>
<dbReference type="InterPro" id="IPR006439">
    <property type="entry name" value="HAD-SF_hydro_IA"/>
</dbReference>
<keyword evidence="2" id="KW-0479">Metal-binding</keyword>
<evidence type="ECO:0000256" key="1">
    <source>
        <dbReference type="ARBA" id="ARBA00001946"/>
    </source>
</evidence>
<dbReference type="SFLD" id="SFLDS00003">
    <property type="entry name" value="Haloacid_Dehalogenase"/>
    <property type="match status" value="1"/>
</dbReference>
<accession>A0ABS4J6I1</accession>
<dbReference type="Pfam" id="PF13419">
    <property type="entry name" value="HAD_2"/>
    <property type="match status" value="1"/>
</dbReference>
<protein>
    <submittedName>
        <fullName evidence="5">Hydrolase of the HAD superfamily</fullName>
    </submittedName>
</protein>
<dbReference type="SFLD" id="SFLDG01135">
    <property type="entry name" value="C1.5.6:_HAD__Beta-PGM__Phospha"/>
    <property type="match status" value="1"/>
</dbReference>
<dbReference type="Proteomes" id="UP001519287">
    <property type="component" value="Unassembled WGS sequence"/>
</dbReference>
<dbReference type="Gene3D" id="3.40.50.1000">
    <property type="entry name" value="HAD superfamily/HAD-like"/>
    <property type="match status" value="1"/>
</dbReference>
<evidence type="ECO:0000256" key="3">
    <source>
        <dbReference type="ARBA" id="ARBA00022801"/>
    </source>
</evidence>
<dbReference type="EMBL" id="JAGGLB010000034">
    <property type="protein sequence ID" value="MBP1995442.1"/>
    <property type="molecule type" value="Genomic_DNA"/>
</dbReference>
<dbReference type="InterPro" id="IPR023214">
    <property type="entry name" value="HAD_sf"/>
</dbReference>
<dbReference type="InterPro" id="IPR041492">
    <property type="entry name" value="HAD_2"/>
</dbReference>
<dbReference type="NCBIfam" id="TIGR01549">
    <property type="entry name" value="HAD-SF-IA-v1"/>
    <property type="match status" value="1"/>
</dbReference>
<keyword evidence="4" id="KW-0460">Magnesium</keyword>
<gene>
    <name evidence="5" type="ORF">J2Z66_007084</name>
</gene>
<dbReference type="SFLD" id="SFLDG01129">
    <property type="entry name" value="C1.5:_HAD__Beta-PGM__Phosphata"/>
    <property type="match status" value="1"/>
</dbReference>
<dbReference type="SUPFAM" id="SSF56784">
    <property type="entry name" value="HAD-like"/>
    <property type="match status" value="1"/>
</dbReference>
<evidence type="ECO:0000313" key="6">
    <source>
        <dbReference type="Proteomes" id="UP001519287"/>
    </source>
</evidence>
<evidence type="ECO:0000256" key="4">
    <source>
        <dbReference type="ARBA" id="ARBA00022842"/>
    </source>
</evidence>
<dbReference type="RefSeq" id="WP_209977246.1">
    <property type="nucleotide sequence ID" value="NZ_JAGGLB010000034.1"/>
</dbReference>
<dbReference type="InterPro" id="IPR036412">
    <property type="entry name" value="HAD-like_sf"/>
</dbReference>
<dbReference type="Gene3D" id="1.10.150.520">
    <property type="match status" value="1"/>
</dbReference>
<comment type="cofactor">
    <cofactor evidence="1">
        <name>Mg(2+)</name>
        <dbReference type="ChEBI" id="CHEBI:18420"/>
    </cofactor>
</comment>
<evidence type="ECO:0000256" key="2">
    <source>
        <dbReference type="ARBA" id="ARBA00022723"/>
    </source>
</evidence>
<name>A0ABS4J6I1_9BACL</name>
<reference evidence="5 6" key="1">
    <citation type="submission" date="2021-03" db="EMBL/GenBank/DDBJ databases">
        <title>Genomic Encyclopedia of Type Strains, Phase IV (KMG-IV): sequencing the most valuable type-strain genomes for metagenomic binning, comparative biology and taxonomic classification.</title>
        <authorList>
            <person name="Goeker M."/>
        </authorList>
    </citation>
    <scope>NUCLEOTIDE SEQUENCE [LARGE SCALE GENOMIC DNA]</scope>
    <source>
        <strain evidence="5 6">DSM 26048</strain>
    </source>
</reference>
<sequence>MLILNMNYAAVIFDLDNTLVNRKLAFQSYAKLFTEKFVEIADEDSTETVNYIISADQNGYRKKRDLYEELRSKLAMKNEQTTVEDMLEYWFAEFFKSSILMQGALEVLDTIKGQNIKLGMITNGSVHSQYAKIDAVGIRDYFHTIIVSDEVGIKKPDPKIFSMALENLNISGENVLFVGDHPSNDVKGALDAGMHAVWLSGFGEWNLTGVHPTHTISQLSELNEIFR</sequence>
<proteinExistence type="predicted"/>
<keyword evidence="6" id="KW-1185">Reference proteome</keyword>
<dbReference type="PANTHER" id="PTHR46470">
    <property type="entry name" value="N-ACYLNEURAMINATE-9-PHOSPHATASE"/>
    <property type="match status" value="1"/>
</dbReference>
<dbReference type="PRINTS" id="PR00413">
    <property type="entry name" value="HADHALOGNASE"/>
</dbReference>
<comment type="caution">
    <text evidence="5">The sequence shown here is derived from an EMBL/GenBank/DDBJ whole genome shotgun (WGS) entry which is preliminary data.</text>
</comment>
<dbReference type="GO" id="GO:0016787">
    <property type="term" value="F:hydrolase activity"/>
    <property type="evidence" value="ECO:0007669"/>
    <property type="project" value="UniProtKB-KW"/>
</dbReference>
<keyword evidence="3 5" id="KW-0378">Hydrolase</keyword>
<organism evidence="5 6">
    <name type="scientific">Paenibacillus eucommiae</name>
    <dbReference type="NCBI Taxonomy" id="1355755"/>
    <lineage>
        <taxon>Bacteria</taxon>
        <taxon>Bacillati</taxon>
        <taxon>Bacillota</taxon>
        <taxon>Bacilli</taxon>
        <taxon>Bacillales</taxon>
        <taxon>Paenibacillaceae</taxon>
        <taxon>Paenibacillus</taxon>
    </lineage>
</organism>
<evidence type="ECO:0000313" key="5">
    <source>
        <dbReference type="EMBL" id="MBP1995442.1"/>
    </source>
</evidence>